<sequence length="95" mass="10651">MKEGIHPNYRPVVFHDASSGFEIITRSTIKTNQKVTKDGVEYPLVTVDVSSASHPFYTGKTKFVDAAGRVDKFNRKFQGKYGKAKKKEEPEDAEA</sequence>
<dbReference type="NCBIfam" id="TIGR00105">
    <property type="entry name" value="L31"/>
    <property type="match status" value="1"/>
</dbReference>
<dbReference type="RefSeq" id="WP_145267619.1">
    <property type="nucleotide sequence ID" value="NZ_CP036426.1"/>
</dbReference>
<evidence type="ECO:0000313" key="7">
    <source>
        <dbReference type="Proteomes" id="UP000317835"/>
    </source>
</evidence>
<dbReference type="OrthoDB" id="9803251at2"/>
<dbReference type="InterPro" id="IPR034704">
    <property type="entry name" value="Ribosomal_bL28/bL31-like_sf"/>
</dbReference>
<dbReference type="GO" id="GO:0005840">
    <property type="term" value="C:ribosome"/>
    <property type="evidence" value="ECO:0007669"/>
    <property type="project" value="UniProtKB-KW"/>
</dbReference>
<reference evidence="6 7" key="1">
    <citation type="submission" date="2019-02" db="EMBL/GenBank/DDBJ databases">
        <title>Deep-cultivation of Planctomycetes and their phenomic and genomic characterization uncovers novel biology.</title>
        <authorList>
            <person name="Wiegand S."/>
            <person name="Jogler M."/>
            <person name="Boedeker C."/>
            <person name="Pinto D."/>
            <person name="Vollmers J."/>
            <person name="Rivas-Marin E."/>
            <person name="Kohn T."/>
            <person name="Peeters S.H."/>
            <person name="Heuer A."/>
            <person name="Rast P."/>
            <person name="Oberbeckmann S."/>
            <person name="Bunk B."/>
            <person name="Jeske O."/>
            <person name="Meyerdierks A."/>
            <person name="Storesund J.E."/>
            <person name="Kallscheuer N."/>
            <person name="Luecker S."/>
            <person name="Lage O.M."/>
            <person name="Pohl T."/>
            <person name="Merkel B.J."/>
            <person name="Hornburger P."/>
            <person name="Mueller R.-W."/>
            <person name="Bruemmer F."/>
            <person name="Labrenz M."/>
            <person name="Spormann A.M."/>
            <person name="Op den Camp H."/>
            <person name="Overmann J."/>
            <person name="Amann R."/>
            <person name="Jetten M.S.M."/>
            <person name="Mascher T."/>
            <person name="Medema M.H."/>
            <person name="Devos D.P."/>
            <person name="Kaster A.-K."/>
            <person name="Ovreas L."/>
            <person name="Rohde M."/>
            <person name="Galperin M.Y."/>
            <person name="Jogler C."/>
        </authorList>
    </citation>
    <scope>NUCLEOTIDE SEQUENCE [LARGE SCALE GENOMIC DNA]</scope>
    <source>
        <strain evidence="6 7">ElP</strain>
    </source>
</reference>
<evidence type="ECO:0000256" key="4">
    <source>
        <dbReference type="ARBA" id="ARBA00023274"/>
    </source>
</evidence>
<dbReference type="HAMAP" id="MF_00502">
    <property type="entry name" value="Ribosomal_bL31_2"/>
    <property type="match status" value="1"/>
</dbReference>
<evidence type="ECO:0000256" key="2">
    <source>
        <dbReference type="ARBA" id="ARBA00011838"/>
    </source>
</evidence>
<dbReference type="GO" id="GO:0003735">
    <property type="term" value="F:structural constituent of ribosome"/>
    <property type="evidence" value="ECO:0007669"/>
    <property type="project" value="InterPro"/>
</dbReference>
<dbReference type="NCBIfam" id="NF002462">
    <property type="entry name" value="PRK01678.1"/>
    <property type="match status" value="1"/>
</dbReference>
<dbReference type="Proteomes" id="UP000317835">
    <property type="component" value="Chromosome"/>
</dbReference>
<dbReference type="KEGG" id="tpla:ElP_10660"/>
<dbReference type="Gene3D" id="4.10.830.30">
    <property type="entry name" value="Ribosomal protein L31"/>
    <property type="match status" value="1"/>
</dbReference>
<dbReference type="AlphaFoldDB" id="A0A518GX99"/>
<dbReference type="PANTHER" id="PTHR33280:SF1">
    <property type="entry name" value="LARGE RIBOSOMAL SUBUNIT PROTEIN BL31C"/>
    <property type="match status" value="1"/>
</dbReference>
<gene>
    <name evidence="5 6" type="primary">rpmE2</name>
    <name evidence="6" type="ORF">ElP_10660</name>
</gene>
<dbReference type="PRINTS" id="PR01249">
    <property type="entry name" value="RIBOSOMALL31"/>
</dbReference>
<dbReference type="InterPro" id="IPR042105">
    <property type="entry name" value="Ribosomal_bL31_sf"/>
</dbReference>
<dbReference type="GO" id="GO:0006412">
    <property type="term" value="P:translation"/>
    <property type="evidence" value="ECO:0007669"/>
    <property type="project" value="UniProtKB-UniRule"/>
</dbReference>
<comment type="subunit">
    <text evidence="2 5">Part of the 50S ribosomal subunit.</text>
</comment>
<dbReference type="SUPFAM" id="SSF143800">
    <property type="entry name" value="L28p-like"/>
    <property type="match status" value="1"/>
</dbReference>
<dbReference type="PROSITE" id="PS01143">
    <property type="entry name" value="RIBOSOMAL_L31"/>
    <property type="match status" value="1"/>
</dbReference>
<keyword evidence="7" id="KW-1185">Reference proteome</keyword>
<proteinExistence type="inferred from homology"/>
<evidence type="ECO:0000256" key="5">
    <source>
        <dbReference type="HAMAP-Rule" id="MF_00502"/>
    </source>
</evidence>
<comment type="similarity">
    <text evidence="1 5">Belongs to the bacterial ribosomal protein bL31 family. Type B subfamily.</text>
</comment>
<dbReference type="InterPro" id="IPR002150">
    <property type="entry name" value="Ribosomal_bL31"/>
</dbReference>
<organism evidence="6 7">
    <name type="scientific">Tautonia plasticadhaerens</name>
    <dbReference type="NCBI Taxonomy" id="2527974"/>
    <lineage>
        <taxon>Bacteria</taxon>
        <taxon>Pseudomonadati</taxon>
        <taxon>Planctomycetota</taxon>
        <taxon>Planctomycetia</taxon>
        <taxon>Isosphaerales</taxon>
        <taxon>Isosphaeraceae</taxon>
        <taxon>Tautonia</taxon>
    </lineage>
</organism>
<dbReference type="EMBL" id="CP036426">
    <property type="protein sequence ID" value="QDV33224.1"/>
    <property type="molecule type" value="Genomic_DNA"/>
</dbReference>
<keyword evidence="3 5" id="KW-0689">Ribosomal protein</keyword>
<accession>A0A518GX99</accession>
<dbReference type="GO" id="GO:1990904">
    <property type="term" value="C:ribonucleoprotein complex"/>
    <property type="evidence" value="ECO:0007669"/>
    <property type="project" value="UniProtKB-KW"/>
</dbReference>
<dbReference type="InterPro" id="IPR027493">
    <property type="entry name" value="Ribosomal_bL31_B"/>
</dbReference>
<keyword evidence="4 5" id="KW-0687">Ribonucleoprotein</keyword>
<evidence type="ECO:0000256" key="3">
    <source>
        <dbReference type="ARBA" id="ARBA00022980"/>
    </source>
</evidence>
<dbReference type="Pfam" id="PF01197">
    <property type="entry name" value="Ribosomal_L31"/>
    <property type="match status" value="1"/>
</dbReference>
<name>A0A518GX99_9BACT</name>
<evidence type="ECO:0000313" key="6">
    <source>
        <dbReference type="EMBL" id="QDV33224.1"/>
    </source>
</evidence>
<dbReference type="PANTHER" id="PTHR33280">
    <property type="entry name" value="50S RIBOSOMAL PROTEIN L31, CHLOROPLASTIC"/>
    <property type="match status" value="1"/>
</dbReference>
<protein>
    <recommendedName>
        <fullName evidence="5">Large ribosomal subunit protein bL31B</fullName>
    </recommendedName>
</protein>
<evidence type="ECO:0000256" key="1">
    <source>
        <dbReference type="ARBA" id="ARBA00008196"/>
    </source>
</evidence>